<reference evidence="2" key="2">
    <citation type="submission" date="2020-11" db="EMBL/GenBank/DDBJ databases">
        <authorList>
            <person name="McCartney M.A."/>
            <person name="Auch B."/>
            <person name="Kono T."/>
            <person name="Mallez S."/>
            <person name="Becker A."/>
            <person name="Gohl D.M."/>
            <person name="Silverstein K.A.T."/>
            <person name="Koren S."/>
            <person name="Bechman K.B."/>
            <person name="Herman A."/>
            <person name="Abrahante J.E."/>
            <person name="Garbe J."/>
        </authorList>
    </citation>
    <scope>NUCLEOTIDE SEQUENCE</scope>
    <source>
        <strain evidence="2">Duluth1</strain>
        <tissue evidence="2">Whole animal</tissue>
    </source>
</reference>
<dbReference type="EMBL" id="JAIWYP010000002">
    <property type="protein sequence ID" value="KAH3863441.1"/>
    <property type="molecule type" value="Genomic_DNA"/>
</dbReference>
<keyword evidence="3" id="KW-1185">Reference proteome</keyword>
<proteinExistence type="predicted"/>
<organism evidence="2 3">
    <name type="scientific">Dreissena polymorpha</name>
    <name type="common">Zebra mussel</name>
    <name type="synonym">Mytilus polymorpha</name>
    <dbReference type="NCBI Taxonomy" id="45954"/>
    <lineage>
        <taxon>Eukaryota</taxon>
        <taxon>Metazoa</taxon>
        <taxon>Spiralia</taxon>
        <taxon>Lophotrochozoa</taxon>
        <taxon>Mollusca</taxon>
        <taxon>Bivalvia</taxon>
        <taxon>Autobranchia</taxon>
        <taxon>Heteroconchia</taxon>
        <taxon>Euheterodonta</taxon>
        <taxon>Imparidentia</taxon>
        <taxon>Neoheterodontei</taxon>
        <taxon>Myida</taxon>
        <taxon>Dreissenoidea</taxon>
        <taxon>Dreissenidae</taxon>
        <taxon>Dreissena</taxon>
    </lineage>
</organism>
<evidence type="ECO:0000313" key="3">
    <source>
        <dbReference type="Proteomes" id="UP000828390"/>
    </source>
</evidence>
<feature type="region of interest" description="Disordered" evidence="1">
    <location>
        <begin position="1"/>
        <end position="56"/>
    </location>
</feature>
<feature type="compositionally biased region" description="Polar residues" evidence="1">
    <location>
        <begin position="44"/>
        <end position="56"/>
    </location>
</feature>
<dbReference type="Proteomes" id="UP000828390">
    <property type="component" value="Unassembled WGS sequence"/>
</dbReference>
<evidence type="ECO:0000313" key="2">
    <source>
        <dbReference type="EMBL" id="KAH3863441.1"/>
    </source>
</evidence>
<protein>
    <submittedName>
        <fullName evidence="2">Uncharacterized protein</fullName>
    </submittedName>
</protein>
<feature type="compositionally biased region" description="Polar residues" evidence="1">
    <location>
        <begin position="23"/>
        <end position="34"/>
    </location>
</feature>
<name>A0A9D4LV60_DREPO</name>
<gene>
    <name evidence="2" type="ORF">DPMN_026430</name>
</gene>
<reference evidence="2" key="1">
    <citation type="journal article" date="2019" name="bioRxiv">
        <title>The Genome of the Zebra Mussel, Dreissena polymorpha: A Resource for Invasive Species Research.</title>
        <authorList>
            <person name="McCartney M.A."/>
            <person name="Auch B."/>
            <person name="Kono T."/>
            <person name="Mallez S."/>
            <person name="Zhang Y."/>
            <person name="Obille A."/>
            <person name="Becker A."/>
            <person name="Abrahante J.E."/>
            <person name="Garbe J."/>
            <person name="Badalamenti J.P."/>
            <person name="Herman A."/>
            <person name="Mangelson H."/>
            <person name="Liachko I."/>
            <person name="Sullivan S."/>
            <person name="Sone E.D."/>
            <person name="Koren S."/>
            <person name="Silverstein K.A.T."/>
            <person name="Beckman K.B."/>
            <person name="Gohl D.M."/>
        </authorList>
    </citation>
    <scope>NUCLEOTIDE SEQUENCE</scope>
    <source>
        <strain evidence="2">Duluth1</strain>
        <tissue evidence="2">Whole animal</tissue>
    </source>
</reference>
<accession>A0A9D4LV60</accession>
<evidence type="ECO:0000256" key="1">
    <source>
        <dbReference type="SAM" id="MobiDB-lite"/>
    </source>
</evidence>
<sequence length="56" mass="6267">MLTPEIPILAQERYTQDDKAQSKAPQESKANQSMGKLLALPKTLQESIQKSRNVNV</sequence>
<dbReference type="AlphaFoldDB" id="A0A9D4LV60"/>
<comment type="caution">
    <text evidence="2">The sequence shown here is derived from an EMBL/GenBank/DDBJ whole genome shotgun (WGS) entry which is preliminary data.</text>
</comment>